<evidence type="ECO:0000313" key="2">
    <source>
        <dbReference type="EMBL" id="GHE86619.1"/>
    </source>
</evidence>
<dbReference type="AlphaFoldDB" id="A0A919A6S3"/>
<feature type="compositionally biased region" description="Low complexity" evidence="1">
    <location>
        <begin position="48"/>
        <end position="66"/>
    </location>
</feature>
<dbReference type="EMBL" id="BNBC01000024">
    <property type="protein sequence ID" value="GHE86619.1"/>
    <property type="molecule type" value="Genomic_DNA"/>
</dbReference>
<feature type="compositionally biased region" description="Gly residues" evidence="1">
    <location>
        <begin position="67"/>
        <end position="76"/>
    </location>
</feature>
<feature type="compositionally biased region" description="Basic residues" evidence="1">
    <location>
        <begin position="31"/>
        <end position="44"/>
    </location>
</feature>
<proteinExistence type="predicted"/>
<protein>
    <submittedName>
        <fullName evidence="2">Uncharacterized protein</fullName>
    </submittedName>
</protein>
<dbReference type="Proteomes" id="UP000641386">
    <property type="component" value="Unassembled WGS sequence"/>
</dbReference>
<comment type="caution">
    <text evidence="2">The sequence shown here is derived from an EMBL/GenBank/DDBJ whole genome shotgun (WGS) entry which is preliminary data.</text>
</comment>
<feature type="region of interest" description="Disordered" evidence="1">
    <location>
        <begin position="23"/>
        <end position="76"/>
    </location>
</feature>
<accession>A0A919A6S3</accession>
<organism evidence="2 3">
    <name type="scientific">Streptomyces spiralis</name>
    <dbReference type="NCBI Taxonomy" id="66376"/>
    <lineage>
        <taxon>Bacteria</taxon>
        <taxon>Bacillati</taxon>
        <taxon>Actinomycetota</taxon>
        <taxon>Actinomycetes</taxon>
        <taxon>Kitasatosporales</taxon>
        <taxon>Streptomycetaceae</taxon>
        <taxon>Streptomyces</taxon>
    </lineage>
</organism>
<keyword evidence="3" id="KW-1185">Reference proteome</keyword>
<reference evidence="2" key="2">
    <citation type="submission" date="2020-09" db="EMBL/GenBank/DDBJ databases">
        <authorList>
            <person name="Sun Q."/>
            <person name="Ohkuma M."/>
        </authorList>
    </citation>
    <scope>NUCLEOTIDE SEQUENCE</scope>
    <source>
        <strain evidence="2">JCM 3302</strain>
    </source>
</reference>
<evidence type="ECO:0000256" key="1">
    <source>
        <dbReference type="SAM" id="MobiDB-lite"/>
    </source>
</evidence>
<reference evidence="2" key="1">
    <citation type="journal article" date="2014" name="Int. J. Syst. Evol. Microbiol.">
        <title>Complete genome sequence of Corynebacterium casei LMG S-19264T (=DSM 44701T), isolated from a smear-ripened cheese.</title>
        <authorList>
            <consortium name="US DOE Joint Genome Institute (JGI-PGF)"/>
            <person name="Walter F."/>
            <person name="Albersmeier A."/>
            <person name="Kalinowski J."/>
            <person name="Ruckert C."/>
        </authorList>
    </citation>
    <scope>NUCLEOTIDE SEQUENCE</scope>
    <source>
        <strain evidence="2">JCM 3302</strain>
    </source>
</reference>
<name>A0A919A6S3_9ACTN</name>
<gene>
    <name evidence="2" type="ORF">GCM10014715_48820</name>
</gene>
<sequence length="76" mass="7999">MEICIAVADWARGLMTWVLDVPGGEGTGAPRSRRPKHVRHRVHRVSPSDRTGGSTTGRTAGSTAFGRGAGMVVGWG</sequence>
<evidence type="ECO:0000313" key="3">
    <source>
        <dbReference type="Proteomes" id="UP000641386"/>
    </source>
</evidence>